<comment type="catalytic activity">
    <reaction evidence="11">
        <text>L-seryl-[protein] + ATP = O-phospho-L-seryl-[protein] + ADP + H(+)</text>
        <dbReference type="Rhea" id="RHEA:17989"/>
        <dbReference type="Rhea" id="RHEA-COMP:9863"/>
        <dbReference type="Rhea" id="RHEA-COMP:11604"/>
        <dbReference type="ChEBI" id="CHEBI:15378"/>
        <dbReference type="ChEBI" id="CHEBI:29999"/>
        <dbReference type="ChEBI" id="CHEBI:30616"/>
        <dbReference type="ChEBI" id="CHEBI:83421"/>
        <dbReference type="ChEBI" id="CHEBI:456216"/>
        <dbReference type="EC" id="2.7.11.1"/>
    </reaction>
</comment>
<evidence type="ECO:0000313" key="15">
    <source>
        <dbReference type="EMBL" id="KAG0651271.1"/>
    </source>
</evidence>
<dbReference type="PROSITE" id="PS00108">
    <property type="entry name" value="PROTEIN_KINASE_ST"/>
    <property type="match status" value="1"/>
</dbReference>
<evidence type="ECO:0000313" key="16">
    <source>
        <dbReference type="Proteomes" id="UP000785200"/>
    </source>
</evidence>
<dbReference type="InterPro" id="IPR008271">
    <property type="entry name" value="Ser/Thr_kinase_AS"/>
</dbReference>
<dbReference type="OrthoDB" id="504170at2759"/>
<feature type="binding site" evidence="12">
    <location>
        <position position="141"/>
    </location>
    <ligand>
        <name>ATP</name>
        <dbReference type="ChEBI" id="CHEBI:30616"/>
    </ligand>
</feature>
<name>A0A9P7AZK8_9HELO</name>
<feature type="region of interest" description="Disordered" evidence="13">
    <location>
        <begin position="1060"/>
        <end position="1083"/>
    </location>
</feature>
<evidence type="ECO:0000256" key="8">
    <source>
        <dbReference type="ARBA" id="ARBA00022777"/>
    </source>
</evidence>
<feature type="region of interest" description="Disordered" evidence="13">
    <location>
        <begin position="1"/>
        <end position="114"/>
    </location>
</feature>
<sequence length="1222" mass="136577">MSDSYVRPPSRRAPLGEATRRINNTQHETSQPSKKAPMPHHESHDRSPPSPLPQFEGEAQRAGSPNSNIINPRMSAISKGYAATDSNRSSRISTTSTNTSDGKKRKSCIGPWQLGKTLGSGATARVRLARHTVTGQIAAVKIVQKKFAQMSQAGSLKDLDRADALLPDQADGVRRMPIGIEREVAIMKLIQHPNIMRLYDIWENRTEIYLVLEYVDGGELFGVITANGKLTETEAITYLRQILAGVGYCHSLNICHRDLKPENILLTKAGQIKVADFGMAALHQAPGHKLETSCGSPHYAAPEVVKGGAYRGDKTDIWSLGIILYATLAGRLPFDTDATGDDLVRSLVPKIKRGVYEMPEEFSPEAADLVWRMLQVDPKNRITMTQIWRHPLVQKYKGFDKYDGIGPPSPSIKEVGRIVLRRSEISPSLVRYLRAMWHRLSEKQLIDALLSKEPNDQKMFYSLLLKYQEAQLENYVPELTISASDYHHHAPLTKTYSTCNFPQPKTRGHKRQTSRFTVISNAAETERSYDPFKASRPQHLDSMRPVEHAKITIHRRGPSGEEAEDSLGEIKAIGNASRTSTSAAFKAERGKLAPSRAIASRSSIASSTRSKNSGSGVRATVGHKRVVKHRRRRSSASERKVADGTKLDGGRHSNHTEVTDNERDSLHPVDVSSSSYIRSKKTQGVPPKVPLPASKAGPGSQLWTEDVRQLSSSLAMDCDEAFKSSNSLELEAQASDSLHSSRKPSPLITQQPFNSQKSKLRSFDDRPLPPPPARSESTKIELLEARKLAEQRKALGEDSSKHVDRMVSHIDRLMQTSSPERRTSSAPVESKYNATGRALPSIYEAGKEDDSPHRLTDLEMYLESQEHGVKTSRIASAPEPRETRRHHDNRFMASGSGLKETIRVVQPSSPVPVKVPAPLTIRKKSSYGGQPSSKPGVSISDTSRSSSTVARSGVELRQQYRDLERISEDHDGRGNLDNESITGTVVKKKPTWFKRNSKQEDSDFRLPMEAVESFYVHPLLPAPPKKKGFNFGRYFKKRKPDMVIGETDFDDDNFSIPDSTLSDSHHRYKNKRFSNQSDPEKRQIGPQQNWFAKLFNVKPASKIICFSVSDRRARQEIVTILKEWKRYGIRELQVDKKANRVFGKVVAKNFLDMKEVAFAAEVMKVIEHGRKSQLSIARFTQEFGAASSFHKVVETLEGVLKCRGMLVGDDRKRRMMIKTLNA</sequence>
<dbReference type="GO" id="GO:0004674">
    <property type="term" value="F:protein serine/threonine kinase activity"/>
    <property type="evidence" value="ECO:0007669"/>
    <property type="project" value="UniProtKB-KW"/>
</dbReference>
<keyword evidence="7 12" id="KW-0547">Nucleotide-binding</keyword>
<feature type="compositionally biased region" description="Low complexity" evidence="13">
    <location>
        <begin position="595"/>
        <end position="610"/>
    </location>
</feature>
<dbReference type="InterPro" id="IPR043024">
    <property type="entry name" value="KA1_sf_fungal"/>
</dbReference>
<dbReference type="FunFam" id="1.10.510.10:FF:000394">
    <property type="entry name" value="Serine/threonine-protein kinase HSL1"/>
    <property type="match status" value="1"/>
</dbReference>
<comment type="catalytic activity">
    <reaction evidence="10">
        <text>L-threonyl-[protein] + ATP = O-phospho-L-threonyl-[protein] + ADP + H(+)</text>
        <dbReference type="Rhea" id="RHEA:46608"/>
        <dbReference type="Rhea" id="RHEA-COMP:11060"/>
        <dbReference type="Rhea" id="RHEA-COMP:11605"/>
        <dbReference type="ChEBI" id="CHEBI:15378"/>
        <dbReference type="ChEBI" id="CHEBI:30013"/>
        <dbReference type="ChEBI" id="CHEBI:30616"/>
        <dbReference type="ChEBI" id="CHEBI:61977"/>
        <dbReference type="ChEBI" id="CHEBI:456216"/>
        <dbReference type="EC" id="2.7.11.1"/>
    </reaction>
</comment>
<feature type="compositionally biased region" description="Low complexity" evidence="13">
    <location>
        <begin position="84"/>
        <end position="100"/>
    </location>
</feature>
<evidence type="ECO:0000256" key="9">
    <source>
        <dbReference type="ARBA" id="ARBA00022840"/>
    </source>
</evidence>
<dbReference type="InterPro" id="IPR017441">
    <property type="entry name" value="Protein_kinase_ATP_BS"/>
</dbReference>
<dbReference type="Gene3D" id="3.30.310.220">
    <property type="entry name" value="Fungal kinase associated-1 domain"/>
    <property type="match status" value="1"/>
</dbReference>
<evidence type="ECO:0000256" key="13">
    <source>
        <dbReference type="SAM" id="MobiDB-lite"/>
    </source>
</evidence>
<feature type="domain" description="Protein kinase" evidence="14">
    <location>
        <begin position="112"/>
        <end position="393"/>
    </location>
</feature>
<evidence type="ECO:0000256" key="5">
    <source>
        <dbReference type="ARBA" id="ARBA00022553"/>
    </source>
</evidence>
<evidence type="ECO:0000256" key="11">
    <source>
        <dbReference type="ARBA" id="ARBA00048679"/>
    </source>
</evidence>
<dbReference type="PANTHER" id="PTHR24346">
    <property type="entry name" value="MAP/MICROTUBULE AFFINITY-REGULATING KINASE"/>
    <property type="match status" value="1"/>
</dbReference>
<dbReference type="GO" id="GO:0005940">
    <property type="term" value="C:septin ring"/>
    <property type="evidence" value="ECO:0007669"/>
    <property type="project" value="UniProtKB-ARBA"/>
</dbReference>
<organism evidence="15 16">
    <name type="scientific">Hyphodiscus hymeniophilus</name>
    <dbReference type="NCBI Taxonomy" id="353542"/>
    <lineage>
        <taxon>Eukaryota</taxon>
        <taxon>Fungi</taxon>
        <taxon>Dikarya</taxon>
        <taxon>Ascomycota</taxon>
        <taxon>Pezizomycotina</taxon>
        <taxon>Leotiomycetes</taxon>
        <taxon>Helotiales</taxon>
        <taxon>Hyphodiscaceae</taxon>
        <taxon>Hyphodiscus</taxon>
    </lineage>
</organism>
<dbReference type="InterPro" id="IPR000719">
    <property type="entry name" value="Prot_kinase_dom"/>
</dbReference>
<dbReference type="SMART" id="SM00220">
    <property type="entry name" value="S_TKc"/>
    <property type="match status" value="1"/>
</dbReference>
<feature type="compositionally biased region" description="Basic and acidic residues" evidence="13">
    <location>
        <begin position="635"/>
        <end position="667"/>
    </location>
</feature>
<dbReference type="PANTHER" id="PTHR24346:SF110">
    <property type="entry name" value="NON-SPECIFIC SERINE_THREONINE PROTEIN KINASE"/>
    <property type="match status" value="1"/>
</dbReference>
<dbReference type="SUPFAM" id="SSF56112">
    <property type="entry name" value="Protein kinase-like (PK-like)"/>
    <property type="match status" value="1"/>
</dbReference>
<keyword evidence="4" id="KW-0723">Serine/threonine-protein kinase</keyword>
<dbReference type="InterPro" id="IPR011009">
    <property type="entry name" value="Kinase-like_dom_sf"/>
</dbReference>
<feature type="region of interest" description="Disordered" evidence="13">
    <location>
        <begin position="922"/>
        <end position="955"/>
    </location>
</feature>
<keyword evidence="9 12" id="KW-0067">ATP-binding</keyword>
<evidence type="ECO:0000259" key="14">
    <source>
        <dbReference type="PROSITE" id="PS50011"/>
    </source>
</evidence>
<dbReference type="Gene3D" id="1.10.510.10">
    <property type="entry name" value="Transferase(Phosphotransferase) domain 1"/>
    <property type="match status" value="1"/>
</dbReference>
<gene>
    <name evidence="15" type="ORF">D0Z07_1863</name>
</gene>
<evidence type="ECO:0000256" key="3">
    <source>
        <dbReference type="ARBA" id="ARBA00012513"/>
    </source>
</evidence>
<dbReference type="EMBL" id="VNKQ01000004">
    <property type="protein sequence ID" value="KAG0651271.1"/>
    <property type="molecule type" value="Genomic_DNA"/>
</dbReference>
<dbReference type="Proteomes" id="UP000785200">
    <property type="component" value="Unassembled WGS sequence"/>
</dbReference>
<reference evidence="15" key="1">
    <citation type="submission" date="2019-07" db="EMBL/GenBank/DDBJ databases">
        <title>Hyphodiscus hymeniophilus genome sequencing and assembly.</title>
        <authorList>
            <person name="Kramer G."/>
            <person name="Nodwell J."/>
        </authorList>
    </citation>
    <scope>NUCLEOTIDE SEQUENCE</scope>
    <source>
        <strain evidence="15">ATCC 34498</strain>
    </source>
</reference>
<comment type="similarity">
    <text evidence="2">Belongs to the protein kinase superfamily. CAMK Ser/Thr protein kinase family. NIM1 subfamily.</text>
</comment>
<keyword evidence="8" id="KW-0418">Kinase</keyword>
<feature type="compositionally biased region" description="Basic residues" evidence="13">
    <location>
        <begin position="621"/>
        <end position="634"/>
    </location>
</feature>
<feature type="region of interest" description="Disordered" evidence="13">
    <location>
        <begin position="733"/>
        <end position="778"/>
    </location>
</feature>
<evidence type="ECO:0000256" key="2">
    <source>
        <dbReference type="ARBA" id="ARBA00010791"/>
    </source>
</evidence>
<dbReference type="PROSITE" id="PS50011">
    <property type="entry name" value="PROTEIN_KINASE_DOM"/>
    <property type="match status" value="1"/>
</dbReference>
<dbReference type="GO" id="GO:0005524">
    <property type="term" value="F:ATP binding"/>
    <property type="evidence" value="ECO:0007669"/>
    <property type="project" value="UniProtKB-UniRule"/>
</dbReference>
<feature type="region of interest" description="Disordered" evidence="13">
    <location>
        <begin position="865"/>
        <end position="895"/>
    </location>
</feature>
<dbReference type="Pfam" id="PF16797">
    <property type="entry name" value="Fungal_KA1"/>
    <property type="match status" value="1"/>
</dbReference>
<dbReference type="Pfam" id="PF00069">
    <property type="entry name" value="Pkinase"/>
    <property type="match status" value="1"/>
</dbReference>
<protein>
    <recommendedName>
        <fullName evidence="3">non-specific serine/threonine protein kinase</fullName>
        <ecNumber evidence="3">2.7.11.1</ecNumber>
    </recommendedName>
</protein>
<keyword evidence="5" id="KW-0597">Phosphoprotein</keyword>
<evidence type="ECO:0000256" key="10">
    <source>
        <dbReference type="ARBA" id="ARBA00047899"/>
    </source>
</evidence>
<feature type="compositionally biased region" description="Polar residues" evidence="13">
    <location>
        <begin position="21"/>
        <end position="33"/>
    </location>
</feature>
<evidence type="ECO:0000256" key="1">
    <source>
        <dbReference type="ARBA" id="ARBA00004266"/>
    </source>
</evidence>
<comment type="subcellular location">
    <subcellularLocation>
        <location evidence="1">Bud neck</location>
    </subcellularLocation>
</comment>
<feature type="compositionally biased region" description="Polar residues" evidence="13">
    <location>
        <begin position="747"/>
        <end position="757"/>
    </location>
</feature>
<dbReference type="EC" id="2.7.11.1" evidence="3"/>
<dbReference type="AlphaFoldDB" id="A0A9P7AZK8"/>
<evidence type="ECO:0000256" key="7">
    <source>
        <dbReference type="ARBA" id="ARBA00022741"/>
    </source>
</evidence>
<dbReference type="GO" id="GO:0035556">
    <property type="term" value="P:intracellular signal transduction"/>
    <property type="evidence" value="ECO:0007669"/>
    <property type="project" value="TreeGrafter"/>
</dbReference>
<proteinExistence type="inferred from homology"/>
<dbReference type="PROSITE" id="PS00107">
    <property type="entry name" value="PROTEIN_KINASE_ATP"/>
    <property type="match status" value="1"/>
</dbReference>
<dbReference type="InterPro" id="IPR031850">
    <property type="entry name" value="Fungal_KA1_dom"/>
</dbReference>
<dbReference type="GO" id="GO:0005935">
    <property type="term" value="C:cellular bud neck"/>
    <property type="evidence" value="ECO:0007669"/>
    <property type="project" value="UniProtKB-SubCell"/>
</dbReference>
<keyword evidence="16" id="KW-1185">Reference proteome</keyword>
<keyword evidence="6" id="KW-0808">Transferase</keyword>
<evidence type="ECO:0000256" key="6">
    <source>
        <dbReference type="ARBA" id="ARBA00022679"/>
    </source>
</evidence>
<feature type="compositionally biased region" description="Low complexity" evidence="13">
    <location>
        <begin position="937"/>
        <end position="952"/>
    </location>
</feature>
<comment type="caution">
    <text evidence="15">The sequence shown here is derived from an EMBL/GenBank/DDBJ whole genome shotgun (WGS) entry which is preliminary data.</text>
</comment>
<dbReference type="CDD" id="cd14081">
    <property type="entry name" value="STKc_BRSK1_2"/>
    <property type="match status" value="1"/>
</dbReference>
<feature type="region of interest" description="Disordered" evidence="13">
    <location>
        <begin position="574"/>
        <end position="704"/>
    </location>
</feature>
<evidence type="ECO:0000256" key="12">
    <source>
        <dbReference type="PROSITE-ProRule" id="PRU10141"/>
    </source>
</evidence>
<evidence type="ECO:0000256" key="4">
    <source>
        <dbReference type="ARBA" id="ARBA00022527"/>
    </source>
</evidence>
<accession>A0A9P7AZK8</accession>